<keyword evidence="15" id="KW-1185">Reference proteome</keyword>
<feature type="transmembrane region" description="Helical" evidence="12">
    <location>
        <begin position="66"/>
        <end position="89"/>
    </location>
</feature>
<keyword evidence="14" id="KW-0560">Oxidoreductase</keyword>
<dbReference type="PANTHER" id="PTHR11058">
    <property type="entry name" value="NADH-UBIQUINONE OXIDOREDUCTASE CHAIN 3"/>
    <property type="match status" value="1"/>
</dbReference>
<evidence type="ECO:0000256" key="8">
    <source>
        <dbReference type="ARBA" id="ARBA00022989"/>
    </source>
</evidence>
<evidence type="ECO:0000256" key="9">
    <source>
        <dbReference type="ARBA" id="ARBA00023027"/>
    </source>
</evidence>
<gene>
    <name evidence="14" type="primary">ndhC</name>
    <name evidence="12" type="synonym">nuoA</name>
    <name evidence="14" type="ORF">AAC691_05390</name>
</gene>
<dbReference type="HAMAP" id="MF_01394">
    <property type="entry name" value="NDH1_NuoA"/>
    <property type="match status" value="1"/>
</dbReference>
<feature type="transmembrane region" description="Helical" evidence="12">
    <location>
        <begin position="95"/>
        <end position="116"/>
    </location>
</feature>
<evidence type="ECO:0000256" key="5">
    <source>
        <dbReference type="ARBA" id="ARBA00022692"/>
    </source>
</evidence>
<keyword evidence="9 12" id="KW-0520">NAD</keyword>
<evidence type="ECO:0000256" key="3">
    <source>
        <dbReference type="ARBA" id="ARBA00022448"/>
    </source>
</evidence>
<evidence type="ECO:0000256" key="11">
    <source>
        <dbReference type="ARBA" id="ARBA00023136"/>
    </source>
</evidence>
<keyword evidence="5 12" id="KW-0812">Transmembrane</keyword>
<dbReference type="Pfam" id="PF00507">
    <property type="entry name" value="Oxidored_q4"/>
    <property type="match status" value="1"/>
</dbReference>
<comment type="catalytic activity">
    <reaction evidence="12 13">
        <text>a quinone + NADH + 5 H(+)(in) = a quinol + NAD(+) + 4 H(+)(out)</text>
        <dbReference type="Rhea" id="RHEA:57888"/>
        <dbReference type="ChEBI" id="CHEBI:15378"/>
        <dbReference type="ChEBI" id="CHEBI:24646"/>
        <dbReference type="ChEBI" id="CHEBI:57540"/>
        <dbReference type="ChEBI" id="CHEBI:57945"/>
        <dbReference type="ChEBI" id="CHEBI:132124"/>
    </reaction>
</comment>
<keyword evidence="4 12" id="KW-1003">Cell membrane</keyword>
<feature type="transmembrane region" description="Helical" evidence="12">
    <location>
        <begin position="12"/>
        <end position="33"/>
    </location>
</feature>
<evidence type="ECO:0000256" key="4">
    <source>
        <dbReference type="ARBA" id="ARBA00022475"/>
    </source>
</evidence>
<name>A0ABZ3D7T6_9PROT</name>
<dbReference type="GO" id="GO:0050136">
    <property type="term" value="F:NADH dehydrogenase (quinone) (non-electrogenic) activity"/>
    <property type="evidence" value="ECO:0007669"/>
    <property type="project" value="UniProtKB-EC"/>
</dbReference>
<dbReference type="InterPro" id="IPR038430">
    <property type="entry name" value="NDAH_ubi_oxred_su3_sf"/>
</dbReference>
<keyword evidence="10 12" id="KW-0830">Ubiquinone</keyword>
<keyword evidence="8 12" id="KW-1133">Transmembrane helix</keyword>
<comment type="subunit">
    <text evidence="12">NDH-1 is composed of 14 different subunits. Subunits NuoA, H, J, K, L, M, N constitute the membrane sector of the complex.</text>
</comment>
<dbReference type="EMBL" id="CP152276">
    <property type="protein sequence ID" value="XAE43866.1"/>
    <property type="molecule type" value="Genomic_DNA"/>
</dbReference>
<proteinExistence type="inferred from homology"/>
<keyword evidence="11 12" id="KW-0472">Membrane</keyword>
<dbReference type="InterPro" id="IPR000440">
    <property type="entry name" value="NADH_UbQ/plastoQ_OxRdtase_su3"/>
</dbReference>
<evidence type="ECO:0000313" key="14">
    <source>
        <dbReference type="EMBL" id="XAE43866.1"/>
    </source>
</evidence>
<evidence type="ECO:0000256" key="1">
    <source>
        <dbReference type="ARBA" id="ARBA00004141"/>
    </source>
</evidence>
<dbReference type="Gene3D" id="1.20.58.1610">
    <property type="entry name" value="NADH:ubiquinone/plastoquinone oxidoreductase, chain 3"/>
    <property type="match status" value="1"/>
</dbReference>
<evidence type="ECO:0000256" key="7">
    <source>
        <dbReference type="ARBA" id="ARBA00022967"/>
    </source>
</evidence>
<dbReference type="InterPro" id="IPR023043">
    <property type="entry name" value="NAD(P)H_OxRDtase_bac/plastid"/>
</dbReference>
<dbReference type="PANTHER" id="PTHR11058:SF21">
    <property type="entry name" value="NADH-QUINONE OXIDOREDUCTASE SUBUNIT A"/>
    <property type="match status" value="1"/>
</dbReference>
<keyword evidence="3 12" id="KW-0813">Transport</keyword>
<comment type="function">
    <text evidence="12">NDH-1 shuttles electrons from NADH, via FMN and iron-sulfur (Fe-S) centers, to quinones in the respiratory chain. The immediate electron acceptor for the enzyme in this species is believed to be ubiquinone. Couples the redox reaction to proton translocation (for every two electrons transferred, four hydrogen ions are translocated across the cytoplasmic membrane), and thus conserves the redox energy in a proton gradient.</text>
</comment>
<comment type="subcellular location">
    <subcellularLocation>
        <location evidence="12 13">Cell membrane</location>
        <topology evidence="12 13">Multi-pass membrane protein</topology>
    </subcellularLocation>
    <subcellularLocation>
        <location evidence="1">Membrane</location>
        <topology evidence="1">Multi-pass membrane protein</topology>
    </subcellularLocation>
</comment>
<sequence length="144" mass="15596">MSEFCTQHPLLSYTIAIVILLSAMLALGAATGMRRVGAARGRSMDVPFESGMLPVGSAHLRVPIHYYLVAMVFVIFDVESVFLFAWAPVSVAAGWRGYCAVLVFILFLFGALAYLWRWGGLDWGPKPRRIAPRHAGPAAGTGAV</sequence>
<comment type="similarity">
    <text evidence="2 12 13">Belongs to the complex I subunit 3 family.</text>
</comment>
<evidence type="ECO:0000313" key="15">
    <source>
        <dbReference type="Proteomes" id="UP001449795"/>
    </source>
</evidence>
<evidence type="ECO:0000256" key="6">
    <source>
        <dbReference type="ARBA" id="ARBA00022719"/>
    </source>
</evidence>
<evidence type="ECO:0000256" key="2">
    <source>
        <dbReference type="ARBA" id="ARBA00008472"/>
    </source>
</evidence>
<evidence type="ECO:0000256" key="12">
    <source>
        <dbReference type="HAMAP-Rule" id="MF_01394"/>
    </source>
</evidence>
<evidence type="ECO:0000256" key="10">
    <source>
        <dbReference type="ARBA" id="ARBA00023075"/>
    </source>
</evidence>
<protein>
    <recommendedName>
        <fullName evidence="12">NADH-quinone oxidoreductase subunit A</fullName>
        <ecNumber evidence="12">7.1.1.-</ecNumber>
    </recommendedName>
    <alternativeName>
        <fullName evidence="12">NADH dehydrogenase I subunit A</fullName>
    </alternativeName>
    <alternativeName>
        <fullName evidence="12">NDH-1 subunit A</fullName>
    </alternativeName>
    <alternativeName>
        <fullName evidence="12">NUO1</fullName>
    </alternativeName>
</protein>
<keyword evidence="7 12" id="KW-1278">Translocase</keyword>
<dbReference type="EC" id="7.1.1.-" evidence="12"/>
<organism evidence="14 15">
    <name type="scientific">Nguyenibacter vanlangensis</name>
    <dbReference type="NCBI Taxonomy" id="1216886"/>
    <lineage>
        <taxon>Bacteria</taxon>
        <taxon>Pseudomonadati</taxon>
        <taxon>Pseudomonadota</taxon>
        <taxon>Alphaproteobacteria</taxon>
        <taxon>Acetobacterales</taxon>
        <taxon>Acetobacteraceae</taxon>
        <taxon>Nguyenibacter</taxon>
    </lineage>
</organism>
<accession>A0ABZ3D7T6</accession>
<keyword evidence="6 12" id="KW-0874">Quinone</keyword>
<dbReference type="RefSeq" id="WP_342629219.1">
    <property type="nucleotide sequence ID" value="NZ_CP152276.1"/>
</dbReference>
<dbReference type="Proteomes" id="UP001449795">
    <property type="component" value="Chromosome"/>
</dbReference>
<reference evidence="14 15" key="1">
    <citation type="submission" date="2024-04" db="EMBL/GenBank/DDBJ databases">
        <title>Complete genome sequence of Nguyenibacter vanlangesis HBCM-1154, a strain capable of nitrogen fixation, IAA production, and phosphorus solubilization isolated from sugarcane soil.</title>
        <authorList>
            <person name="MY HANH P."/>
        </authorList>
    </citation>
    <scope>NUCLEOTIDE SEQUENCE [LARGE SCALE GENOMIC DNA]</scope>
    <source>
        <strain evidence="14 15">HBCM 1154</strain>
    </source>
</reference>
<evidence type="ECO:0000256" key="13">
    <source>
        <dbReference type="RuleBase" id="RU003639"/>
    </source>
</evidence>